<evidence type="ECO:0000256" key="4">
    <source>
        <dbReference type="ARBA" id="ARBA00023054"/>
    </source>
</evidence>
<keyword evidence="11" id="KW-1185">Reference proteome</keyword>
<evidence type="ECO:0000256" key="3">
    <source>
        <dbReference type="ARBA" id="ARBA00022989"/>
    </source>
</evidence>
<keyword evidence="7 8" id="KW-0131">Cell cycle</keyword>
<feature type="transmembrane region" description="Helical" evidence="9">
    <location>
        <begin position="6"/>
        <end position="21"/>
    </location>
</feature>
<dbReference type="InterPro" id="IPR010379">
    <property type="entry name" value="EzrA"/>
</dbReference>
<evidence type="ECO:0000256" key="2">
    <source>
        <dbReference type="ARBA" id="ARBA00022692"/>
    </source>
</evidence>
<accession>A0ABP3G1K4</accession>
<evidence type="ECO:0000313" key="11">
    <source>
        <dbReference type="Proteomes" id="UP001500782"/>
    </source>
</evidence>
<sequence>MQYVIGIIVFIIVIMLFGYIAKKKIFKELDKLESWKMDLMNKPVPAELSKVKQLNMTGQTEEMFEKWRKSWDEIVTFYLPEIEEFLFDAEDYTDKYRFKAVKSTQLEIQKKLQFVEEQIEKIIKGLHDLLGSEEKNKQDVAEAKEKYRELKRTLITNRHAYGKAEVRLEVLLDEILMEFENFENATTNGNVLEAREIVLNMKEQLVKFEEKLEHIPRLLSFCSQELPAKTKEISNGHGEMVEQGYELSHLQIEKEVNRLNKQAETYIEYLHKAEIDEVLEGETELRESVELLYDVLEKEVHARQYVASHKNETEERLNLLITEGKRIEKETNFVKQSYHIHESELEAFKQMDKKLVTLETKLKNLVEKVAEHKLAYSILKDELTKISEELDIIRQEQSAFAEKLHMLRKDELEAREQLQELRQKSTEVRRLVSKSNLPGLPEEYKFLLEDAHHSLEEVYQSLGEKPLNIAVVQSALENAEAFMSKLHEQTIEMIENVQFAEFVIQYGNRYKRANSHTKQQLEKAESAFRNYQYSTALEEAVAAIEEVEPGAIKKLEAWLNEDQQKN</sequence>
<protein>
    <recommendedName>
        <fullName evidence="8">Septation ring formation regulator EzrA</fullName>
    </recommendedName>
</protein>
<proteinExistence type="inferred from homology"/>
<keyword evidence="5 8" id="KW-0472">Membrane</keyword>
<keyword evidence="3 8" id="KW-1133">Transmembrane helix</keyword>
<gene>
    <name evidence="8 10" type="primary">ezrA</name>
    <name evidence="10" type="ORF">GCM10008967_24620</name>
</gene>
<keyword evidence="6 8" id="KW-0717">Septation</keyword>
<evidence type="ECO:0000256" key="7">
    <source>
        <dbReference type="ARBA" id="ARBA00023306"/>
    </source>
</evidence>
<comment type="subcellular location">
    <subcellularLocation>
        <location evidence="8">Cell membrane</location>
        <topology evidence="8">Single-pass membrane protein</topology>
    </subcellularLocation>
    <text evidence="8">Colocalized with FtsZ to the nascent septal site.</text>
</comment>
<dbReference type="Pfam" id="PF06160">
    <property type="entry name" value="EzrA"/>
    <property type="match status" value="1"/>
</dbReference>
<keyword evidence="2 8" id="KW-0812">Transmembrane</keyword>
<evidence type="ECO:0000256" key="5">
    <source>
        <dbReference type="ARBA" id="ARBA00023136"/>
    </source>
</evidence>
<organism evidence="10 11">
    <name type="scientific">Bacillus carboniphilus</name>
    <dbReference type="NCBI Taxonomy" id="86663"/>
    <lineage>
        <taxon>Bacteria</taxon>
        <taxon>Bacillati</taxon>
        <taxon>Bacillota</taxon>
        <taxon>Bacilli</taxon>
        <taxon>Bacillales</taxon>
        <taxon>Bacillaceae</taxon>
        <taxon>Bacillus</taxon>
    </lineage>
</organism>
<evidence type="ECO:0000256" key="8">
    <source>
        <dbReference type="HAMAP-Rule" id="MF_00728"/>
    </source>
</evidence>
<feature type="topological domain" description="Cytoplasmic" evidence="8">
    <location>
        <begin position="22"/>
        <end position="566"/>
    </location>
</feature>
<dbReference type="EMBL" id="BAAADJ010000023">
    <property type="protein sequence ID" value="GAA0332986.1"/>
    <property type="molecule type" value="Genomic_DNA"/>
</dbReference>
<evidence type="ECO:0000313" key="10">
    <source>
        <dbReference type="EMBL" id="GAA0332986.1"/>
    </source>
</evidence>
<comment type="similarity">
    <text evidence="8">Belongs to the EzrA family.</text>
</comment>
<dbReference type="Proteomes" id="UP001500782">
    <property type="component" value="Unassembled WGS sequence"/>
</dbReference>
<keyword evidence="4 8" id="KW-0175">Coiled coil</keyword>
<keyword evidence="8" id="KW-1003">Cell membrane</keyword>
<evidence type="ECO:0000256" key="6">
    <source>
        <dbReference type="ARBA" id="ARBA00023210"/>
    </source>
</evidence>
<dbReference type="NCBIfam" id="NF003413">
    <property type="entry name" value="PRK04778.1-7"/>
    <property type="match status" value="1"/>
</dbReference>
<reference evidence="11" key="1">
    <citation type="journal article" date="2019" name="Int. J. Syst. Evol. Microbiol.">
        <title>The Global Catalogue of Microorganisms (GCM) 10K type strain sequencing project: providing services to taxonomists for standard genome sequencing and annotation.</title>
        <authorList>
            <consortium name="The Broad Institute Genomics Platform"/>
            <consortium name="The Broad Institute Genome Sequencing Center for Infectious Disease"/>
            <person name="Wu L."/>
            <person name="Ma J."/>
        </authorList>
    </citation>
    <scope>NUCLEOTIDE SEQUENCE [LARGE SCALE GENOMIC DNA]</scope>
    <source>
        <strain evidence="11">JCM 9731</strain>
    </source>
</reference>
<evidence type="ECO:0000256" key="9">
    <source>
        <dbReference type="SAM" id="Phobius"/>
    </source>
</evidence>
<dbReference type="HAMAP" id="MF_00728">
    <property type="entry name" value="EzrA"/>
    <property type="match status" value="1"/>
</dbReference>
<comment type="caution">
    <text evidence="10">The sequence shown here is derived from an EMBL/GenBank/DDBJ whole genome shotgun (WGS) entry which is preliminary data.</text>
</comment>
<keyword evidence="1 8" id="KW-0132">Cell division</keyword>
<evidence type="ECO:0000256" key="1">
    <source>
        <dbReference type="ARBA" id="ARBA00022618"/>
    </source>
</evidence>
<feature type="coiled-coil region" evidence="8">
    <location>
        <begin position="310"/>
        <end position="431"/>
    </location>
</feature>
<feature type="topological domain" description="Extracellular" evidence="8">
    <location>
        <begin position="1"/>
        <end position="2"/>
    </location>
</feature>
<comment type="function">
    <text evidence="8">Negative regulator of FtsZ ring formation; modulates the frequency and position of FtsZ ring formation. Inhibits FtsZ ring formation at polar sites. Interacts either with FtsZ or with one of its binding partners to promote depolymerization.</text>
</comment>
<dbReference type="RefSeq" id="WP_343799473.1">
    <property type="nucleotide sequence ID" value="NZ_BAAADJ010000023.1"/>
</dbReference>
<name>A0ABP3G1K4_9BACI</name>